<organism evidence="1 2">
    <name type="scientific">Candidatus Nitrobium versatile</name>
    <dbReference type="NCBI Taxonomy" id="2884831"/>
    <lineage>
        <taxon>Bacteria</taxon>
        <taxon>Pseudomonadati</taxon>
        <taxon>Nitrospirota</taxon>
        <taxon>Nitrospiria</taxon>
        <taxon>Nitrospirales</taxon>
        <taxon>Nitrospiraceae</taxon>
        <taxon>Candidatus Nitrobium</taxon>
    </lineage>
</organism>
<gene>
    <name evidence="1" type="ORF">K8I29_19660</name>
</gene>
<name>A0A953M3V9_9BACT</name>
<dbReference type="AlphaFoldDB" id="A0A953M3V9"/>
<proteinExistence type="predicted"/>
<accession>A0A953M3V9</accession>
<evidence type="ECO:0000313" key="1">
    <source>
        <dbReference type="EMBL" id="MBZ0158421.1"/>
    </source>
</evidence>
<comment type="caution">
    <text evidence="1">The sequence shown here is derived from an EMBL/GenBank/DDBJ whole genome shotgun (WGS) entry which is preliminary data.</text>
</comment>
<evidence type="ECO:0008006" key="3">
    <source>
        <dbReference type="Google" id="ProtNLM"/>
    </source>
</evidence>
<protein>
    <recommendedName>
        <fullName evidence="3">DUF5678 domain-containing protein</fullName>
    </recommendedName>
</protein>
<evidence type="ECO:0000313" key="2">
    <source>
        <dbReference type="Proteomes" id="UP000705867"/>
    </source>
</evidence>
<sequence length="83" mass="9607">MSVLQEELEYYISQLSEWLNYYEGHYALIKGKKLVGTFTTPEEAYRDGVSKFGNVPFLIKKIERIERLEQLPALTLGLICAHI</sequence>
<dbReference type="EMBL" id="JAIOIV010000151">
    <property type="protein sequence ID" value="MBZ0158421.1"/>
    <property type="molecule type" value="Genomic_DNA"/>
</dbReference>
<reference evidence="1" key="1">
    <citation type="journal article" date="2021" name="bioRxiv">
        <title>Unraveling nitrogen, sulfur and carbon metabolic pathways and microbial community transcriptional responses to substrate deprivation and toxicity stresses in a bioreactor mimicking anoxic brackish coastal sediment conditions.</title>
        <authorList>
            <person name="Martins P.D."/>
            <person name="Echeveste M.J."/>
            <person name="Arshad A."/>
            <person name="Kurth J."/>
            <person name="Ouboter H."/>
            <person name="Jetten M.S.M."/>
            <person name="Welte C.U."/>
        </authorList>
    </citation>
    <scope>NUCLEOTIDE SEQUENCE</scope>
    <source>
        <strain evidence="1">MAG_39</strain>
    </source>
</reference>
<reference evidence="1" key="2">
    <citation type="submission" date="2021-08" db="EMBL/GenBank/DDBJ databases">
        <authorList>
            <person name="Dalcin Martins P."/>
        </authorList>
    </citation>
    <scope>NUCLEOTIDE SEQUENCE</scope>
    <source>
        <strain evidence="1">MAG_39</strain>
    </source>
</reference>
<dbReference type="Proteomes" id="UP000705867">
    <property type="component" value="Unassembled WGS sequence"/>
</dbReference>